<evidence type="ECO:0000313" key="3">
    <source>
        <dbReference type="Proteomes" id="UP000277204"/>
    </source>
</evidence>
<reference evidence="2 3" key="1">
    <citation type="submission" date="2018-11" db="EMBL/GenBank/DDBJ databases">
        <authorList>
            <consortium name="Pathogen Informatics"/>
        </authorList>
    </citation>
    <scope>NUCLEOTIDE SEQUENCE [LARGE SCALE GENOMIC DNA]</scope>
    <source>
        <strain evidence="2 3">Zambia</strain>
    </source>
</reference>
<proteinExistence type="predicted"/>
<dbReference type="Proteomes" id="UP000277204">
    <property type="component" value="Unassembled WGS sequence"/>
</dbReference>
<organism evidence="2 3">
    <name type="scientific">Schistosoma margrebowiei</name>
    <dbReference type="NCBI Taxonomy" id="48269"/>
    <lineage>
        <taxon>Eukaryota</taxon>
        <taxon>Metazoa</taxon>
        <taxon>Spiralia</taxon>
        <taxon>Lophotrochozoa</taxon>
        <taxon>Platyhelminthes</taxon>
        <taxon>Trematoda</taxon>
        <taxon>Digenea</taxon>
        <taxon>Strigeidida</taxon>
        <taxon>Schistosomatoidea</taxon>
        <taxon>Schistosomatidae</taxon>
        <taxon>Schistosoma</taxon>
    </lineage>
</organism>
<feature type="region of interest" description="Disordered" evidence="1">
    <location>
        <begin position="43"/>
        <end position="62"/>
    </location>
</feature>
<evidence type="ECO:0000256" key="1">
    <source>
        <dbReference type="SAM" id="MobiDB-lite"/>
    </source>
</evidence>
<dbReference type="EMBL" id="UZAI01002545">
    <property type="protein sequence ID" value="VDO72532.1"/>
    <property type="molecule type" value="Genomic_DNA"/>
</dbReference>
<sequence length="136" mass="15794">MEDNWKGIKDALTSTCQEVRGLKKHHYREWITTETLNKIKERKNKKTAISNSRTRAQKVQAQSEYIETNKYSTTREKFVSHSELPGANHNKTLMHALLSGKRLSTIQTDQLHENEIIYSDDNTKKNSPELSEVVHK</sequence>
<accession>A0A183LSB4</accession>
<name>A0A183LSB4_9TREM</name>
<dbReference type="AlphaFoldDB" id="A0A183LSB4"/>
<protein>
    <submittedName>
        <fullName evidence="2">Uncharacterized protein</fullName>
    </submittedName>
</protein>
<feature type="compositionally biased region" description="Polar residues" evidence="1">
    <location>
        <begin position="47"/>
        <end position="62"/>
    </location>
</feature>
<gene>
    <name evidence="2" type="ORF">SMRZ_LOCUS6689</name>
</gene>
<keyword evidence="3" id="KW-1185">Reference proteome</keyword>
<evidence type="ECO:0000313" key="2">
    <source>
        <dbReference type="EMBL" id="VDO72532.1"/>
    </source>
</evidence>